<gene>
    <name evidence="2" type="ORF">J2W68_003307</name>
</gene>
<dbReference type="RefSeq" id="WP_310238016.1">
    <property type="nucleotide sequence ID" value="NZ_JAVDWO010000016.1"/>
</dbReference>
<feature type="transmembrane region" description="Helical" evidence="1">
    <location>
        <begin position="54"/>
        <end position="79"/>
    </location>
</feature>
<keyword evidence="3" id="KW-1185">Reference proteome</keyword>
<dbReference type="Proteomes" id="UP001256588">
    <property type="component" value="Unassembled WGS sequence"/>
</dbReference>
<feature type="transmembrane region" description="Helical" evidence="1">
    <location>
        <begin position="5"/>
        <end position="22"/>
    </location>
</feature>
<organism evidence="2 3">
    <name type="scientific">Luteimonas terrae</name>
    <dbReference type="NCBI Taxonomy" id="1530191"/>
    <lineage>
        <taxon>Bacteria</taxon>
        <taxon>Pseudomonadati</taxon>
        <taxon>Pseudomonadota</taxon>
        <taxon>Gammaproteobacteria</taxon>
        <taxon>Lysobacterales</taxon>
        <taxon>Lysobacteraceae</taxon>
        <taxon>Luteimonas</taxon>
    </lineage>
</organism>
<keyword evidence="1" id="KW-1133">Transmembrane helix</keyword>
<comment type="caution">
    <text evidence="2">The sequence shown here is derived from an EMBL/GenBank/DDBJ whole genome shotgun (WGS) entry which is preliminary data.</text>
</comment>
<evidence type="ECO:0008006" key="4">
    <source>
        <dbReference type="Google" id="ProtNLM"/>
    </source>
</evidence>
<reference evidence="2 3" key="1">
    <citation type="submission" date="2023-07" db="EMBL/GenBank/DDBJ databases">
        <title>Sorghum-associated microbial communities from plants grown in Nebraska, USA.</title>
        <authorList>
            <person name="Schachtman D."/>
        </authorList>
    </citation>
    <scope>NUCLEOTIDE SEQUENCE [LARGE SCALE GENOMIC DNA]</scope>
    <source>
        <strain evidence="2 3">4099</strain>
    </source>
</reference>
<sequence length="87" mass="9656">MLKPTLLFVPVAALATFFWWAYEARYRRYADCLDALTNSSCITPDGTNVTSGGIIWAFLALPFTVVAAVLLCVMAVRLVRRRSRDAA</sequence>
<keyword evidence="1" id="KW-0472">Membrane</keyword>
<keyword evidence="1" id="KW-0812">Transmembrane</keyword>
<protein>
    <recommendedName>
        <fullName evidence="4">Transmembrane protein</fullName>
    </recommendedName>
</protein>
<accession>A0ABU1Y0K3</accession>
<proteinExistence type="predicted"/>
<evidence type="ECO:0000256" key="1">
    <source>
        <dbReference type="SAM" id="Phobius"/>
    </source>
</evidence>
<dbReference type="EMBL" id="JAVDWO010000016">
    <property type="protein sequence ID" value="MDR7194559.1"/>
    <property type="molecule type" value="Genomic_DNA"/>
</dbReference>
<evidence type="ECO:0000313" key="2">
    <source>
        <dbReference type="EMBL" id="MDR7194559.1"/>
    </source>
</evidence>
<name>A0ABU1Y0K3_9GAMM</name>
<evidence type="ECO:0000313" key="3">
    <source>
        <dbReference type="Proteomes" id="UP001256588"/>
    </source>
</evidence>